<dbReference type="AlphaFoldDB" id="A0A8S3Q2P0"/>
<evidence type="ECO:0000313" key="4">
    <source>
        <dbReference type="Proteomes" id="UP000683360"/>
    </source>
</evidence>
<evidence type="ECO:0000256" key="1">
    <source>
        <dbReference type="SAM" id="Coils"/>
    </source>
</evidence>
<feature type="domain" description="Mitochondria-eating protein C-terminal" evidence="2">
    <location>
        <begin position="149"/>
        <end position="254"/>
    </location>
</feature>
<gene>
    <name evidence="3" type="ORF">MEDL_5513</name>
</gene>
<evidence type="ECO:0000259" key="2">
    <source>
        <dbReference type="Pfam" id="PF16026"/>
    </source>
</evidence>
<keyword evidence="1" id="KW-0175">Coiled coil</keyword>
<name>A0A8S3Q2P0_MYTED</name>
<comment type="caution">
    <text evidence="3">The sequence shown here is derived from an EMBL/GenBank/DDBJ whole genome shotgun (WGS) entry which is preliminary data.</text>
</comment>
<dbReference type="Proteomes" id="UP000683360">
    <property type="component" value="Unassembled WGS sequence"/>
</dbReference>
<dbReference type="OrthoDB" id="6111806at2759"/>
<dbReference type="Pfam" id="PF16026">
    <property type="entry name" value="MIEAP"/>
    <property type="match status" value="1"/>
</dbReference>
<feature type="coiled-coil region" evidence="1">
    <location>
        <begin position="34"/>
        <end position="75"/>
    </location>
</feature>
<dbReference type="EMBL" id="CAJPWZ010000318">
    <property type="protein sequence ID" value="CAG2190202.1"/>
    <property type="molecule type" value="Genomic_DNA"/>
</dbReference>
<protein>
    <recommendedName>
        <fullName evidence="2">Mitochondria-eating protein C-terminal domain-containing protein</fullName>
    </recommendedName>
</protein>
<organism evidence="3 4">
    <name type="scientific">Mytilus edulis</name>
    <name type="common">Blue mussel</name>
    <dbReference type="NCBI Taxonomy" id="6550"/>
    <lineage>
        <taxon>Eukaryota</taxon>
        <taxon>Metazoa</taxon>
        <taxon>Spiralia</taxon>
        <taxon>Lophotrochozoa</taxon>
        <taxon>Mollusca</taxon>
        <taxon>Bivalvia</taxon>
        <taxon>Autobranchia</taxon>
        <taxon>Pteriomorphia</taxon>
        <taxon>Mytilida</taxon>
        <taxon>Mytiloidea</taxon>
        <taxon>Mytilidae</taxon>
        <taxon>Mytilinae</taxon>
        <taxon>Mytilus</taxon>
    </lineage>
</organism>
<proteinExistence type="predicted"/>
<accession>A0A8S3Q2P0</accession>
<keyword evidence="4" id="KW-1185">Reference proteome</keyword>
<sequence length="257" mass="30266">MFLLHAFTIQVFIGEFNTIKYKWSFETSGKLAKKNSLEKNFELAQKQIEDRSKEIENLKRCLDQFDEESSKTKKELKAKIKDNEDLRTRLSQVAGAKLVAGNTSIADLGDKYRPTRIAELYSELYDNDWTEAVDNFSKQEWPEEVIVQHLFITLQNLYKNQKFDEVLRSYKWMKDDIVRQITKLTFFEKCVTVCWLMVVQDPEMYIADNLRHGMKFDKDHYREYTKSGPKVDYSVWPALYLHKNGPLMIKGVAQACD</sequence>
<reference evidence="3" key="1">
    <citation type="submission" date="2021-03" db="EMBL/GenBank/DDBJ databases">
        <authorList>
            <person name="Bekaert M."/>
        </authorList>
    </citation>
    <scope>NUCLEOTIDE SEQUENCE</scope>
</reference>
<dbReference type="InterPro" id="IPR031981">
    <property type="entry name" value="MIEAP_C"/>
</dbReference>
<evidence type="ECO:0000313" key="3">
    <source>
        <dbReference type="EMBL" id="CAG2190202.1"/>
    </source>
</evidence>